<dbReference type="Pfam" id="PF13290">
    <property type="entry name" value="CHB_HEX_C_1"/>
    <property type="match status" value="1"/>
</dbReference>
<dbReference type="InterPro" id="IPR050855">
    <property type="entry name" value="NDM-1-like"/>
</dbReference>
<dbReference type="SUPFAM" id="SSF56281">
    <property type="entry name" value="Metallo-hydrolase/oxidoreductase"/>
    <property type="match status" value="1"/>
</dbReference>
<dbReference type="PANTHER" id="PTHR42951:SF22">
    <property type="entry name" value="METALLO BETA-LACTAMASE SUPERFAMILY LIPOPROTEIN"/>
    <property type="match status" value="1"/>
</dbReference>
<dbReference type="InterPro" id="IPR025883">
    <property type="entry name" value="Cadherin-like_domain"/>
</dbReference>
<organism evidence="2 3">
    <name type="scientific">Terriglobus albidus</name>
    <dbReference type="NCBI Taxonomy" id="1592106"/>
    <lineage>
        <taxon>Bacteria</taxon>
        <taxon>Pseudomonadati</taxon>
        <taxon>Acidobacteriota</taxon>
        <taxon>Terriglobia</taxon>
        <taxon>Terriglobales</taxon>
        <taxon>Acidobacteriaceae</taxon>
        <taxon>Terriglobus</taxon>
    </lineage>
</organism>
<dbReference type="KEGG" id="talb:FTW19_13595"/>
<keyword evidence="3" id="KW-1185">Reference proteome</keyword>
<dbReference type="InterPro" id="IPR036866">
    <property type="entry name" value="RibonucZ/Hydroxyglut_hydro"/>
</dbReference>
<dbReference type="Pfam" id="PF12733">
    <property type="entry name" value="Cadherin-like"/>
    <property type="match status" value="1"/>
</dbReference>
<name>A0A5B9EET5_9BACT</name>
<dbReference type="PANTHER" id="PTHR42951">
    <property type="entry name" value="METALLO-BETA-LACTAMASE DOMAIN-CONTAINING"/>
    <property type="match status" value="1"/>
</dbReference>
<dbReference type="SMART" id="SM00849">
    <property type="entry name" value="Lactamase_B"/>
    <property type="match status" value="1"/>
</dbReference>
<gene>
    <name evidence="2" type="ORF">FTW19_13595</name>
</gene>
<dbReference type="AlphaFoldDB" id="A0A5B9EET5"/>
<evidence type="ECO:0000313" key="3">
    <source>
        <dbReference type="Proteomes" id="UP000321820"/>
    </source>
</evidence>
<keyword evidence="2" id="KW-0378">Hydrolase</keyword>
<evidence type="ECO:0000259" key="1">
    <source>
        <dbReference type="SMART" id="SM00849"/>
    </source>
</evidence>
<dbReference type="InterPro" id="IPR001279">
    <property type="entry name" value="Metallo-B-lactamas"/>
</dbReference>
<feature type="domain" description="Metallo-beta-lactamase" evidence="1">
    <location>
        <begin position="182"/>
        <end position="361"/>
    </location>
</feature>
<dbReference type="Proteomes" id="UP000321820">
    <property type="component" value="Chromosome"/>
</dbReference>
<dbReference type="Gene3D" id="3.60.15.10">
    <property type="entry name" value="Ribonuclease Z/Hydroxyacylglutathione hydrolase-like"/>
    <property type="match status" value="1"/>
</dbReference>
<protein>
    <submittedName>
        <fullName evidence="2">MBL fold metallo-hydrolase</fullName>
    </submittedName>
</protein>
<dbReference type="EMBL" id="CP042806">
    <property type="protein sequence ID" value="QEE28941.1"/>
    <property type="molecule type" value="Genomic_DNA"/>
</dbReference>
<proteinExistence type="predicted"/>
<evidence type="ECO:0000313" key="2">
    <source>
        <dbReference type="EMBL" id="QEE28941.1"/>
    </source>
</evidence>
<dbReference type="Pfam" id="PF00753">
    <property type="entry name" value="Lactamase_B"/>
    <property type="match status" value="1"/>
</dbReference>
<accession>A0A5B9EET5</accession>
<dbReference type="GO" id="GO:0016787">
    <property type="term" value="F:hydrolase activity"/>
    <property type="evidence" value="ECO:0007669"/>
    <property type="project" value="UniProtKB-KW"/>
</dbReference>
<dbReference type="RefSeq" id="WP_147648139.1">
    <property type="nucleotide sequence ID" value="NZ_CP042806.1"/>
</dbReference>
<dbReference type="OrthoDB" id="9802248at2"/>
<dbReference type="InterPro" id="IPR059177">
    <property type="entry name" value="GH29D-like_dom"/>
</dbReference>
<reference evidence="2 3" key="1">
    <citation type="submission" date="2019-08" db="EMBL/GenBank/DDBJ databases">
        <title>Complete genome sequence of Terriglobus albidus strain ORNL.</title>
        <authorList>
            <person name="Podar M."/>
        </authorList>
    </citation>
    <scope>NUCLEOTIDE SEQUENCE [LARGE SCALE GENOMIC DNA]</scope>
    <source>
        <strain evidence="2 3">ORNL</strain>
    </source>
</reference>
<sequence length="532" mass="57852">MKQEGLSRHPVLHGIVNSAIVETIQGKGEGFQRHLRLSLLAVAWACSSVSLCAQFGPPEPQGHGPKLPAPTAFPAPGTYPTTESVTLLNAEPGVTIHYTWDGSLPTSKSPIYNPLQVLFIGGVYEGDHGLKAGYTLRAVAMKEGNTNSDVADFQYTIDRRDRTSYVSEEILSGVRMVRDSDNDKMFLVKGSTRYALIDSGMGRGALREYIAQYTGGLPVEPIFTHNHGDHIGQADQFIRESVEHVGEADRPAMERLLKARGIPDDIIARNLLAIHDGERIDLGDRSLIVYETPGHTRGSLVIFDEKNGYLFTGDSYGSNSPTIPDALWMQGSQASLDSYLAMIVGSRARFSGRVNYVMTGHNDHPLKGETYLDNLQAAVQTLMDKGDAALVPSYRPAGLQQVVIGDRFGDPDWAAINVNKEHYLPAPVDEIAGLVSLRLNGAKLSPAFDPQVKTYQVVLDQGRKTVHLVVIPTSLRTSALTADGFDILKAKSFDIPATGESKIVVTSPNGKSNTTYTLQFHTADSGEVRANR</sequence>